<feature type="transmembrane region" description="Helical" evidence="13">
    <location>
        <begin position="205"/>
        <end position="225"/>
    </location>
</feature>
<comment type="similarity">
    <text evidence="3">Belongs to the peptidase M50B family.</text>
</comment>
<accession>A0ABR7IQX5</accession>
<evidence type="ECO:0000256" key="4">
    <source>
        <dbReference type="ARBA" id="ARBA00022475"/>
    </source>
</evidence>
<reference evidence="15 16" key="1">
    <citation type="submission" date="2020-08" db="EMBL/GenBank/DDBJ databases">
        <title>Genome public.</title>
        <authorList>
            <person name="Liu C."/>
            <person name="Sun Q."/>
        </authorList>
    </citation>
    <scope>NUCLEOTIDE SEQUENCE [LARGE SCALE GENOMIC DNA]</scope>
    <source>
        <strain evidence="15 16">NSJ-27</strain>
    </source>
</reference>
<evidence type="ECO:0000313" key="16">
    <source>
        <dbReference type="Proteomes" id="UP000649151"/>
    </source>
</evidence>
<evidence type="ECO:0000256" key="10">
    <source>
        <dbReference type="ARBA" id="ARBA00022989"/>
    </source>
</evidence>
<dbReference type="GO" id="GO:0006508">
    <property type="term" value="P:proteolysis"/>
    <property type="evidence" value="ECO:0007669"/>
    <property type="project" value="UniProtKB-KW"/>
</dbReference>
<evidence type="ECO:0000256" key="11">
    <source>
        <dbReference type="ARBA" id="ARBA00023049"/>
    </source>
</evidence>
<keyword evidence="16" id="KW-1185">Reference proteome</keyword>
<evidence type="ECO:0000313" key="15">
    <source>
        <dbReference type="EMBL" id="MBC5787545.1"/>
    </source>
</evidence>
<evidence type="ECO:0000256" key="2">
    <source>
        <dbReference type="ARBA" id="ARBA00004651"/>
    </source>
</evidence>
<protein>
    <submittedName>
        <fullName evidence="15">Site-2 protease family protein</fullName>
    </submittedName>
</protein>
<feature type="transmembrane region" description="Helical" evidence="13">
    <location>
        <begin position="12"/>
        <end position="40"/>
    </location>
</feature>
<keyword evidence="8" id="KW-0378">Hydrolase</keyword>
<comment type="subcellular location">
    <subcellularLocation>
        <location evidence="2">Cell membrane</location>
        <topology evidence="2">Multi-pass membrane protein</topology>
    </subcellularLocation>
</comment>
<keyword evidence="5 15" id="KW-0645">Protease</keyword>
<keyword evidence="10 13" id="KW-1133">Transmembrane helix</keyword>
<gene>
    <name evidence="15" type="ORF">H8Z77_05850</name>
</gene>
<feature type="transmembrane region" description="Helical" evidence="13">
    <location>
        <begin position="127"/>
        <end position="152"/>
    </location>
</feature>
<dbReference type="Proteomes" id="UP000649151">
    <property type="component" value="Unassembled WGS sequence"/>
</dbReference>
<evidence type="ECO:0000259" key="14">
    <source>
        <dbReference type="Pfam" id="PF02163"/>
    </source>
</evidence>
<dbReference type="GO" id="GO:0008233">
    <property type="term" value="F:peptidase activity"/>
    <property type="evidence" value="ECO:0007669"/>
    <property type="project" value="UniProtKB-KW"/>
</dbReference>
<feature type="transmembrane region" description="Helical" evidence="13">
    <location>
        <begin position="181"/>
        <end position="199"/>
    </location>
</feature>
<feature type="domain" description="Peptidase M50" evidence="14">
    <location>
        <begin position="16"/>
        <end position="191"/>
    </location>
</feature>
<dbReference type="EMBL" id="JACOQK010000001">
    <property type="protein sequence ID" value="MBC5787545.1"/>
    <property type="molecule type" value="Genomic_DNA"/>
</dbReference>
<dbReference type="CDD" id="cd06158">
    <property type="entry name" value="S2P-M50_like_1"/>
    <property type="match status" value="1"/>
</dbReference>
<evidence type="ECO:0000256" key="9">
    <source>
        <dbReference type="ARBA" id="ARBA00022833"/>
    </source>
</evidence>
<dbReference type="InterPro" id="IPR008915">
    <property type="entry name" value="Peptidase_M50"/>
</dbReference>
<dbReference type="PANTHER" id="PTHR35864:SF1">
    <property type="entry name" value="ZINC METALLOPROTEASE YWHC-RELATED"/>
    <property type="match status" value="1"/>
</dbReference>
<keyword evidence="7" id="KW-0479">Metal-binding</keyword>
<keyword evidence="9" id="KW-0862">Zinc</keyword>
<evidence type="ECO:0000256" key="8">
    <source>
        <dbReference type="ARBA" id="ARBA00022801"/>
    </source>
</evidence>
<dbReference type="Pfam" id="PF02163">
    <property type="entry name" value="Peptidase_M50"/>
    <property type="match status" value="1"/>
</dbReference>
<evidence type="ECO:0000256" key="7">
    <source>
        <dbReference type="ARBA" id="ARBA00022723"/>
    </source>
</evidence>
<dbReference type="PANTHER" id="PTHR35864">
    <property type="entry name" value="ZINC METALLOPROTEASE MJ0611-RELATED"/>
    <property type="match status" value="1"/>
</dbReference>
<keyword evidence="11" id="KW-0482">Metalloprotease</keyword>
<evidence type="ECO:0000256" key="5">
    <source>
        <dbReference type="ARBA" id="ARBA00022670"/>
    </source>
</evidence>
<dbReference type="InterPro" id="IPR044537">
    <property type="entry name" value="Rip2-like"/>
</dbReference>
<keyword evidence="4" id="KW-1003">Cell membrane</keyword>
<name>A0ABR7IQX5_9CLOT</name>
<evidence type="ECO:0000256" key="12">
    <source>
        <dbReference type="ARBA" id="ARBA00023136"/>
    </source>
</evidence>
<comment type="cofactor">
    <cofactor evidence="1">
        <name>Zn(2+)</name>
        <dbReference type="ChEBI" id="CHEBI:29105"/>
    </cofactor>
</comment>
<feature type="transmembrane region" description="Helical" evidence="13">
    <location>
        <begin position="91"/>
        <end position="121"/>
    </location>
</feature>
<feature type="transmembrane region" description="Helical" evidence="13">
    <location>
        <begin position="60"/>
        <end position="79"/>
    </location>
</feature>
<dbReference type="RefSeq" id="WP_069988377.1">
    <property type="nucleotide sequence ID" value="NZ_JACOQK010000001.1"/>
</dbReference>
<evidence type="ECO:0000256" key="13">
    <source>
        <dbReference type="SAM" id="Phobius"/>
    </source>
</evidence>
<comment type="caution">
    <text evidence="15">The sequence shown here is derived from an EMBL/GenBank/DDBJ whole genome shotgun (WGS) entry which is preliminary data.</text>
</comment>
<proteinExistence type="inferred from homology"/>
<keyword evidence="12 13" id="KW-0472">Membrane</keyword>
<dbReference type="InterPro" id="IPR052348">
    <property type="entry name" value="Metallopeptidase_M50B"/>
</dbReference>
<evidence type="ECO:0000256" key="6">
    <source>
        <dbReference type="ARBA" id="ARBA00022692"/>
    </source>
</evidence>
<evidence type="ECO:0000256" key="3">
    <source>
        <dbReference type="ARBA" id="ARBA00007931"/>
    </source>
</evidence>
<sequence>MLTQSQALEYLIQLLAFALVLFTSIPVHEVSHGLVAYWLGDPTAKNAGRLTLNPFKHFDLFGTIALFLVHVGWAKPVPIDPRYFKKPKRDIVLVSLAGPLSNFILAFFAMIGYKICFYAYAVMPGSMVLYVLRTVFYSAVLINITLMIFNLLPIPPNDGFKILGVFLPQRTYFTLLKYERYGMIIIVVLLLVGALQGPLSWLQSVIANLLIHLTGFVEIVLRILFKL</sequence>
<organism evidence="15 16">
    <name type="scientific">Clostridium facile</name>
    <dbReference type="NCBI Taxonomy" id="2763035"/>
    <lineage>
        <taxon>Bacteria</taxon>
        <taxon>Bacillati</taxon>
        <taxon>Bacillota</taxon>
        <taxon>Clostridia</taxon>
        <taxon>Eubacteriales</taxon>
        <taxon>Clostridiaceae</taxon>
        <taxon>Clostridium</taxon>
    </lineage>
</organism>
<evidence type="ECO:0000256" key="1">
    <source>
        <dbReference type="ARBA" id="ARBA00001947"/>
    </source>
</evidence>
<keyword evidence="6 13" id="KW-0812">Transmembrane</keyword>